<dbReference type="PROSITE" id="PS00052">
    <property type="entry name" value="RIBOSOMAL_S7"/>
    <property type="match status" value="1"/>
</dbReference>
<sequence>MNDCYLTVDIKEGSNVPRKGHIQKRDVLADPIYNNKVVTKLINNIMLDGKKGTAQKIVYGAFEKVAEKSGKDATEVFEEAMNNVMPVLEVKARRIGGATYQVPIEVRPDRRQALGLRWLTMFSRKRGEKTMVDRLAGEILDAAANTGSAVKRKEDMHKMADANKAFAHYRW</sequence>
<reference evidence="10 11" key="1">
    <citation type="journal article" date="2018" name="Nat. Biotechnol.">
        <title>A standardized bacterial taxonomy based on genome phylogeny substantially revises the tree of life.</title>
        <authorList>
            <person name="Parks D.H."/>
            <person name="Chuvochina M."/>
            <person name="Waite D.W."/>
            <person name="Rinke C."/>
            <person name="Skarshewski A."/>
            <person name="Chaumeil P.A."/>
            <person name="Hugenholtz P."/>
        </authorList>
    </citation>
    <scope>NUCLEOTIDE SEQUENCE [LARGE SCALE GENOMIC DNA]</scope>
    <source>
        <strain evidence="10">UBA11728</strain>
    </source>
</reference>
<evidence type="ECO:0000256" key="2">
    <source>
        <dbReference type="ARBA" id="ARBA00022555"/>
    </source>
</evidence>
<evidence type="ECO:0000313" key="11">
    <source>
        <dbReference type="Proteomes" id="UP000262969"/>
    </source>
</evidence>
<dbReference type="GO" id="GO:0019843">
    <property type="term" value="F:rRNA binding"/>
    <property type="evidence" value="ECO:0007669"/>
    <property type="project" value="UniProtKB-UniRule"/>
</dbReference>
<comment type="similarity">
    <text evidence="1 7 8">Belongs to the universal ribosomal protein uS7 family.</text>
</comment>
<dbReference type="GO" id="GO:0006412">
    <property type="term" value="P:translation"/>
    <property type="evidence" value="ECO:0007669"/>
    <property type="project" value="UniProtKB-UniRule"/>
</dbReference>
<evidence type="ECO:0000256" key="1">
    <source>
        <dbReference type="ARBA" id="ARBA00007151"/>
    </source>
</evidence>
<name>A0A3D2XAU3_9FIRM</name>
<evidence type="ECO:0000256" key="5">
    <source>
        <dbReference type="ARBA" id="ARBA00022980"/>
    </source>
</evidence>
<keyword evidence="3 7" id="KW-0699">rRNA-binding</keyword>
<dbReference type="Proteomes" id="UP000262969">
    <property type="component" value="Unassembled WGS sequence"/>
</dbReference>
<evidence type="ECO:0000313" key="10">
    <source>
        <dbReference type="EMBL" id="HCL03645.1"/>
    </source>
</evidence>
<keyword evidence="6 7" id="KW-0687">Ribonucleoprotein</keyword>
<organism evidence="10 11">
    <name type="scientific">Lachnoclostridium phytofermentans</name>
    <dbReference type="NCBI Taxonomy" id="66219"/>
    <lineage>
        <taxon>Bacteria</taxon>
        <taxon>Bacillati</taxon>
        <taxon>Bacillota</taxon>
        <taxon>Clostridia</taxon>
        <taxon>Lachnospirales</taxon>
        <taxon>Lachnospiraceae</taxon>
    </lineage>
</organism>
<evidence type="ECO:0000256" key="4">
    <source>
        <dbReference type="ARBA" id="ARBA00022884"/>
    </source>
</evidence>
<keyword evidence="5 7" id="KW-0689">Ribosomal protein</keyword>
<dbReference type="Pfam" id="PF00177">
    <property type="entry name" value="Ribosomal_S7"/>
    <property type="match status" value="1"/>
</dbReference>
<dbReference type="NCBIfam" id="TIGR01029">
    <property type="entry name" value="rpsG_bact"/>
    <property type="match status" value="1"/>
</dbReference>
<keyword evidence="2 7" id="KW-0820">tRNA-binding</keyword>
<dbReference type="InterPro" id="IPR000235">
    <property type="entry name" value="Ribosomal_uS7"/>
</dbReference>
<dbReference type="InterPro" id="IPR036823">
    <property type="entry name" value="Ribosomal_uS7_dom_sf"/>
</dbReference>
<dbReference type="FunFam" id="1.10.455.10:FF:000001">
    <property type="entry name" value="30S ribosomal protein S7"/>
    <property type="match status" value="1"/>
</dbReference>
<dbReference type="InterPro" id="IPR005717">
    <property type="entry name" value="Ribosomal_uS7_bac/org-type"/>
</dbReference>
<dbReference type="InterPro" id="IPR023798">
    <property type="entry name" value="Ribosomal_uS7_dom"/>
</dbReference>
<protein>
    <recommendedName>
        <fullName evidence="7">Small ribosomal subunit protein uS7</fullName>
    </recommendedName>
</protein>
<comment type="function">
    <text evidence="7">One of the primary rRNA binding proteins, it binds directly to 16S rRNA where it nucleates assembly of the head domain of the 30S subunit. Is located at the subunit interface close to the decoding center, probably blocks exit of the E-site tRNA.</text>
</comment>
<comment type="subunit">
    <text evidence="7">Part of the 30S ribosomal subunit. Contacts proteins S9 and S11.</text>
</comment>
<keyword evidence="4 7" id="KW-0694">RNA-binding</keyword>
<dbReference type="SUPFAM" id="SSF47973">
    <property type="entry name" value="Ribosomal protein S7"/>
    <property type="match status" value="1"/>
</dbReference>
<proteinExistence type="inferred from homology"/>
<evidence type="ECO:0000256" key="7">
    <source>
        <dbReference type="HAMAP-Rule" id="MF_00480"/>
    </source>
</evidence>
<dbReference type="HAMAP" id="MF_00480_B">
    <property type="entry name" value="Ribosomal_uS7_B"/>
    <property type="match status" value="1"/>
</dbReference>
<evidence type="ECO:0000256" key="6">
    <source>
        <dbReference type="ARBA" id="ARBA00023274"/>
    </source>
</evidence>
<evidence type="ECO:0000259" key="9">
    <source>
        <dbReference type="Pfam" id="PF00177"/>
    </source>
</evidence>
<dbReference type="AlphaFoldDB" id="A0A3D2XAU3"/>
<dbReference type="GO" id="GO:0000049">
    <property type="term" value="F:tRNA binding"/>
    <property type="evidence" value="ECO:0007669"/>
    <property type="project" value="UniProtKB-UniRule"/>
</dbReference>
<dbReference type="InterPro" id="IPR020606">
    <property type="entry name" value="Ribosomal_uS7_CS"/>
</dbReference>
<dbReference type="PIRSF" id="PIRSF002122">
    <property type="entry name" value="RPS7p_RPS7a_RPS5e_RPS7o"/>
    <property type="match status" value="1"/>
</dbReference>
<dbReference type="GO" id="GO:0015935">
    <property type="term" value="C:small ribosomal subunit"/>
    <property type="evidence" value="ECO:0007669"/>
    <property type="project" value="InterPro"/>
</dbReference>
<gene>
    <name evidence="7" type="primary">rpsG</name>
    <name evidence="10" type="ORF">DHW61_14760</name>
</gene>
<accession>A0A3D2XAU3</accession>
<evidence type="ECO:0000256" key="8">
    <source>
        <dbReference type="RuleBase" id="RU003619"/>
    </source>
</evidence>
<feature type="domain" description="Small ribosomal subunit protein uS7" evidence="9">
    <location>
        <begin position="17"/>
        <end position="164"/>
    </location>
</feature>
<dbReference type="EMBL" id="DPVV01000490">
    <property type="protein sequence ID" value="HCL03645.1"/>
    <property type="molecule type" value="Genomic_DNA"/>
</dbReference>
<evidence type="ECO:0000256" key="3">
    <source>
        <dbReference type="ARBA" id="ARBA00022730"/>
    </source>
</evidence>
<dbReference type="CDD" id="cd14869">
    <property type="entry name" value="uS7_Bacteria"/>
    <property type="match status" value="1"/>
</dbReference>
<dbReference type="GO" id="GO:0003735">
    <property type="term" value="F:structural constituent of ribosome"/>
    <property type="evidence" value="ECO:0007669"/>
    <property type="project" value="InterPro"/>
</dbReference>
<dbReference type="Gene3D" id="1.10.455.10">
    <property type="entry name" value="Ribosomal protein S7 domain"/>
    <property type="match status" value="1"/>
</dbReference>
<dbReference type="PANTHER" id="PTHR11205">
    <property type="entry name" value="RIBOSOMAL PROTEIN S7"/>
    <property type="match status" value="1"/>
</dbReference>
<comment type="caution">
    <text evidence="10">The sequence shown here is derived from an EMBL/GenBank/DDBJ whole genome shotgun (WGS) entry which is preliminary data.</text>
</comment>